<reference evidence="1 2" key="1">
    <citation type="submission" date="2017-06" db="EMBL/GenBank/DDBJ databases">
        <title>Comparative genomic analysis of Ambrosia Fusariam Clade fungi.</title>
        <authorList>
            <person name="Stajich J.E."/>
            <person name="Carrillo J."/>
            <person name="Kijimoto T."/>
            <person name="Eskalen A."/>
            <person name="O'Donnell K."/>
            <person name="Kasson M."/>
        </authorList>
    </citation>
    <scope>NUCLEOTIDE SEQUENCE [LARGE SCALE GENOMIC DNA]</scope>
    <source>
        <strain evidence="1 2">NRRL62584</strain>
    </source>
</reference>
<evidence type="ECO:0000313" key="2">
    <source>
        <dbReference type="Proteomes" id="UP000288168"/>
    </source>
</evidence>
<proteinExistence type="predicted"/>
<comment type="caution">
    <text evidence="1">The sequence shown here is derived from an EMBL/GenBank/DDBJ whole genome shotgun (WGS) entry which is preliminary data.</text>
</comment>
<protein>
    <submittedName>
        <fullName evidence="1">Uncharacterized protein</fullName>
    </submittedName>
</protein>
<dbReference type="AlphaFoldDB" id="A0A428PNT0"/>
<organism evidence="1 2">
    <name type="scientific">Fusarium duplospermum</name>
    <dbReference type="NCBI Taxonomy" id="1325734"/>
    <lineage>
        <taxon>Eukaryota</taxon>
        <taxon>Fungi</taxon>
        <taxon>Dikarya</taxon>
        <taxon>Ascomycota</taxon>
        <taxon>Pezizomycotina</taxon>
        <taxon>Sordariomycetes</taxon>
        <taxon>Hypocreomycetidae</taxon>
        <taxon>Hypocreales</taxon>
        <taxon>Nectriaceae</taxon>
        <taxon>Fusarium</taxon>
        <taxon>Fusarium solani species complex</taxon>
    </lineage>
</organism>
<dbReference type="EMBL" id="NKCI01000108">
    <property type="protein sequence ID" value="RSL54687.1"/>
    <property type="molecule type" value="Genomic_DNA"/>
</dbReference>
<gene>
    <name evidence="1" type="ORF">CEP54_009757</name>
</gene>
<dbReference type="OrthoDB" id="5047692at2759"/>
<name>A0A428PNT0_9HYPO</name>
<evidence type="ECO:0000313" key="1">
    <source>
        <dbReference type="EMBL" id="RSL54687.1"/>
    </source>
</evidence>
<dbReference type="Proteomes" id="UP000288168">
    <property type="component" value="Unassembled WGS sequence"/>
</dbReference>
<keyword evidence="2" id="KW-1185">Reference proteome</keyword>
<sequence>MSALKKPSPVHQVNMSAAKSGVNPADAELWHAYLRAISDYFPFSEQPDGYRIYTAPLTTFGVTIGRAVDPSIVNNDLFRLGDLLLPPESPIFLPRLSYSQRLRRYLQFVSTPPGRQNAETLAQLERTKEQLTEATNDFIKCRHQAYGAYLADPASTQPQTGASTTVDAQALFNSWAKTFYPAYQLASLRKDASSQEAYDAHLEYYGLQTASLWNDKVQLDQAFVANSPNKPYNMPTCSSQVTNDAIVGARGTPASPPAPLDINYQPRYNIDDKFSQQALSWVLNAENGKNKPLEITVKSSSISPTKPANWNDLGFSKISLAKHEEIVPRVPLFTAHTHEASTPTNQPNLQVGLGDMKTSVEVTIRASDAAVFALGPDQSWDIPDITTRYPKLRAEAPTDLFHPLVLVTHVFLGYQVSISMKLDQQTFERIDDGINQCKDNGGTASLFGMCVGPRSTDSMVGFDQIERTPSTQTINIPPRDNSQLTIIGLMGMELPAPIPAKTSADPGTLGA</sequence>
<accession>A0A428PNT0</accession>